<dbReference type="AlphaFoldDB" id="A0ABD0XUU6"/>
<sequence length="166" mass="18358">MIKRYKQFIQTAANDAPHGPDWSALVPRPQRCQMLDDVVARNSAIVNKKVESDKVLPVLGGVGGATYSSTCQLIHLTCFRSPVTPLRKDLTSTHCWIVKSHWNTCLTPFTFSLTWNPGTTHLHLQHLCSGPSTIPTDHSSICHLPSTPTTLPSAIYLETHSLSNIF</sequence>
<dbReference type="Proteomes" id="UP001557470">
    <property type="component" value="Unassembled WGS sequence"/>
</dbReference>
<name>A0ABD0XUU6_UMBPY</name>
<evidence type="ECO:0000313" key="1">
    <source>
        <dbReference type="EMBL" id="KAL1005816.1"/>
    </source>
</evidence>
<accession>A0ABD0XUU6</accession>
<comment type="caution">
    <text evidence="1">The sequence shown here is derived from an EMBL/GenBank/DDBJ whole genome shotgun (WGS) entry which is preliminary data.</text>
</comment>
<keyword evidence="2" id="KW-1185">Reference proteome</keyword>
<protein>
    <submittedName>
        <fullName evidence="1">Uncharacterized protein</fullName>
    </submittedName>
</protein>
<gene>
    <name evidence="1" type="ORF">UPYG_G00064320</name>
</gene>
<reference evidence="1 2" key="1">
    <citation type="submission" date="2024-06" db="EMBL/GenBank/DDBJ databases">
        <authorList>
            <person name="Pan Q."/>
            <person name="Wen M."/>
            <person name="Jouanno E."/>
            <person name="Zahm M."/>
            <person name="Klopp C."/>
            <person name="Cabau C."/>
            <person name="Louis A."/>
            <person name="Berthelot C."/>
            <person name="Parey E."/>
            <person name="Roest Crollius H."/>
            <person name="Montfort J."/>
            <person name="Robinson-Rechavi M."/>
            <person name="Bouchez O."/>
            <person name="Lampietro C."/>
            <person name="Lopez Roques C."/>
            <person name="Donnadieu C."/>
            <person name="Postlethwait J."/>
            <person name="Bobe J."/>
            <person name="Verreycken H."/>
            <person name="Guiguen Y."/>
        </authorList>
    </citation>
    <scope>NUCLEOTIDE SEQUENCE [LARGE SCALE GENOMIC DNA]</scope>
    <source>
        <strain evidence="1">Up_M1</strain>
        <tissue evidence="1">Testis</tissue>
    </source>
</reference>
<organism evidence="1 2">
    <name type="scientific">Umbra pygmaea</name>
    <name type="common">Eastern mudminnow</name>
    <dbReference type="NCBI Taxonomy" id="75934"/>
    <lineage>
        <taxon>Eukaryota</taxon>
        <taxon>Metazoa</taxon>
        <taxon>Chordata</taxon>
        <taxon>Craniata</taxon>
        <taxon>Vertebrata</taxon>
        <taxon>Euteleostomi</taxon>
        <taxon>Actinopterygii</taxon>
        <taxon>Neopterygii</taxon>
        <taxon>Teleostei</taxon>
        <taxon>Protacanthopterygii</taxon>
        <taxon>Esociformes</taxon>
        <taxon>Umbridae</taxon>
        <taxon>Umbra</taxon>
    </lineage>
</organism>
<dbReference type="EMBL" id="JAGEUA010000002">
    <property type="protein sequence ID" value="KAL1005816.1"/>
    <property type="molecule type" value="Genomic_DNA"/>
</dbReference>
<proteinExistence type="predicted"/>
<evidence type="ECO:0000313" key="2">
    <source>
        <dbReference type="Proteomes" id="UP001557470"/>
    </source>
</evidence>